<reference evidence="1" key="2">
    <citation type="journal article" date="2022" name="New Phytol.">
        <title>Evolutionary transition to the ectomycorrhizal habit in the genomes of a hyperdiverse lineage of mushroom-forming fungi.</title>
        <authorList>
            <person name="Looney B."/>
            <person name="Miyauchi S."/>
            <person name="Morin E."/>
            <person name="Drula E."/>
            <person name="Courty P.E."/>
            <person name="Kohler A."/>
            <person name="Kuo A."/>
            <person name="LaButti K."/>
            <person name="Pangilinan J."/>
            <person name="Lipzen A."/>
            <person name="Riley R."/>
            <person name="Andreopoulos W."/>
            <person name="He G."/>
            <person name="Johnson J."/>
            <person name="Nolan M."/>
            <person name="Tritt A."/>
            <person name="Barry K.W."/>
            <person name="Grigoriev I.V."/>
            <person name="Nagy L.G."/>
            <person name="Hibbett D."/>
            <person name="Henrissat B."/>
            <person name="Matheny P.B."/>
            <person name="Labbe J."/>
            <person name="Martin F.M."/>
        </authorList>
    </citation>
    <scope>NUCLEOTIDE SEQUENCE</scope>
    <source>
        <strain evidence="1">EC-137</strain>
    </source>
</reference>
<sequence length="166" mass="18780">MPPRRQPTRQVQTNKNAPDAEVIAMRAKRHLDELERSNYLEESSGQFEADKDEESVKTTKGRVLISDRRLAMLDGGRRKKSTHDVRSAVLYRKNLATLIDESGIADLPASIPTYLTAVVASPQEPSRVLCSVCGYWGSYKCMKCAMAYCDINCRSVHDETRCERRI</sequence>
<protein>
    <submittedName>
        <fullName evidence="1">Uncharacterized protein</fullName>
    </submittedName>
</protein>
<gene>
    <name evidence="1" type="ORF">K488DRAFT_40881</name>
</gene>
<name>A0ACB8QXK0_9AGAM</name>
<evidence type="ECO:0000313" key="1">
    <source>
        <dbReference type="EMBL" id="KAI0036559.1"/>
    </source>
</evidence>
<accession>A0ACB8QXK0</accession>
<proteinExistence type="predicted"/>
<evidence type="ECO:0000313" key="2">
    <source>
        <dbReference type="Proteomes" id="UP000814128"/>
    </source>
</evidence>
<dbReference type="EMBL" id="MU273470">
    <property type="protein sequence ID" value="KAI0036559.1"/>
    <property type="molecule type" value="Genomic_DNA"/>
</dbReference>
<dbReference type="Proteomes" id="UP000814128">
    <property type="component" value="Unassembled WGS sequence"/>
</dbReference>
<organism evidence="1 2">
    <name type="scientific">Vararia minispora EC-137</name>
    <dbReference type="NCBI Taxonomy" id="1314806"/>
    <lineage>
        <taxon>Eukaryota</taxon>
        <taxon>Fungi</taxon>
        <taxon>Dikarya</taxon>
        <taxon>Basidiomycota</taxon>
        <taxon>Agaricomycotina</taxon>
        <taxon>Agaricomycetes</taxon>
        <taxon>Russulales</taxon>
        <taxon>Lachnocladiaceae</taxon>
        <taxon>Vararia</taxon>
    </lineage>
</organism>
<keyword evidence="2" id="KW-1185">Reference proteome</keyword>
<reference evidence="1" key="1">
    <citation type="submission" date="2021-02" db="EMBL/GenBank/DDBJ databases">
        <authorList>
            <consortium name="DOE Joint Genome Institute"/>
            <person name="Ahrendt S."/>
            <person name="Looney B.P."/>
            <person name="Miyauchi S."/>
            <person name="Morin E."/>
            <person name="Drula E."/>
            <person name="Courty P.E."/>
            <person name="Chicoki N."/>
            <person name="Fauchery L."/>
            <person name="Kohler A."/>
            <person name="Kuo A."/>
            <person name="Labutti K."/>
            <person name="Pangilinan J."/>
            <person name="Lipzen A."/>
            <person name="Riley R."/>
            <person name="Andreopoulos W."/>
            <person name="He G."/>
            <person name="Johnson J."/>
            <person name="Barry K.W."/>
            <person name="Grigoriev I.V."/>
            <person name="Nagy L."/>
            <person name="Hibbett D."/>
            <person name="Henrissat B."/>
            <person name="Matheny P.B."/>
            <person name="Labbe J."/>
            <person name="Martin F."/>
        </authorList>
    </citation>
    <scope>NUCLEOTIDE SEQUENCE</scope>
    <source>
        <strain evidence="1">EC-137</strain>
    </source>
</reference>
<comment type="caution">
    <text evidence="1">The sequence shown here is derived from an EMBL/GenBank/DDBJ whole genome shotgun (WGS) entry which is preliminary data.</text>
</comment>